<organism evidence="2">
    <name type="scientific">Amphora coffeiformis</name>
    <dbReference type="NCBI Taxonomy" id="265554"/>
    <lineage>
        <taxon>Eukaryota</taxon>
        <taxon>Sar</taxon>
        <taxon>Stramenopiles</taxon>
        <taxon>Ochrophyta</taxon>
        <taxon>Bacillariophyta</taxon>
        <taxon>Bacillariophyceae</taxon>
        <taxon>Bacillariophycidae</taxon>
        <taxon>Thalassiophysales</taxon>
        <taxon>Catenulaceae</taxon>
        <taxon>Amphora</taxon>
    </lineage>
</organism>
<evidence type="ECO:0000313" key="2">
    <source>
        <dbReference type="EMBL" id="CAE0411340.1"/>
    </source>
</evidence>
<proteinExistence type="predicted"/>
<evidence type="ECO:0000256" key="1">
    <source>
        <dbReference type="SAM" id="Coils"/>
    </source>
</evidence>
<accession>A0A7S3L6C3</accession>
<dbReference type="AlphaFoldDB" id="A0A7S3L6C3"/>
<gene>
    <name evidence="2" type="ORF">ACOF00016_LOCUS8697</name>
</gene>
<name>A0A7S3L6C3_9STRA</name>
<keyword evidence="1" id="KW-0175">Coiled coil</keyword>
<feature type="coiled-coil region" evidence="1">
    <location>
        <begin position="193"/>
        <end position="220"/>
    </location>
</feature>
<dbReference type="EMBL" id="HBIM01010383">
    <property type="protein sequence ID" value="CAE0411340.1"/>
    <property type="molecule type" value="Transcribed_RNA"/>
</dbReference>
<reference evidence="2" key="1">
    <citation type="submission" date="2021-01" db="EMBL/GenBank/DDBJ databases">
        <authorList>
            <person name="Corre E."/>
            <person name="Pelletier E."/>
            <person name="Niang G."/>
            <person name="Scheremetjew M."/>
            <person name="Finn R."/>
            <person name="Kale V."/>
            <person name="Holt S."/>
            <person name="Cochrane G."/>
            <person name="Meng A."/>
            <person name="Brown T."/>
            <person name="Cohen L."/>
        </authorList>
    </citation>
    <scope>NUCLEOTIDE SEQUENCE</scope>
    <source>
        <strain evidence="2">CCMP127</strain>
    </source>
</reference>
<feature type="coiled-coil region" evidence="1">
    <location>
        <begin position="132"/>
        <end position="166"/>
    </location>
</feature>
<sequence>MKLCIIVASISVLNGYSVLPTKTLLYQSSPRVSSHLHPTVLKSNRWNQEIDENSRRKAAGGAGETVAGAVLGGLLGGPFGALFGASVGSSFGSKNAVDRARQEEMKRLGLSQDMLDSAEEVGLALEKCMQGLKQVQESLETQQRLARRLDADAEELYEKAKAAMTDSKEEDARKYLMERERVRDRLKEVLSNCVTAKAQVAKMETNAAELDRRAMEIEILLQRTIGASAMRNTEDLGLSLNDSDPLLRKFKDMGID</sequence>
<protein>
    <submittedName>
        <fullName evidence="2">Uncharacterized protein</fullName>
    </submittedName>
</protein>